<protein>
    <submittedName>
        <fullName evidence="2">Putative transposase</fullName>
    </submittedName>
</protein>
<dbReference type="Pfam" id="PF01527">
    <property type="entry name" value="HTH_Tnp_1"/>
    <property type="match status" value="1"/>
</dbReference>
<comment type="similarity">
    <text evidence="1">Belongs to the transposase 8 family.</text>
</comment>
<evidence type="ECO:0000313" key="2">
    <source>
        <dbReference type="EMBL" id="SOS14626.1"/>
    </source>
</evidence>
<reference evidence="2" key="2">
    <citation type="submission" date="2017-11" db="EMBL/GenBank/DDBJ databases">
        <authorList>
            <person name="Han C.G."/>
        </authorList>
    </citation>
    <scope>NUCLEOTIDE SEQUENCE [LARGE SCALE GENOMIC DNA]</scope>
    <source>
        <strain evidence="2">PL963</strain>
    </source>
</reference>
<dbReference type="InterPro" id="IPR002514">
    <property type="entry name" value="Transposase_8"/>
</dbReference>
<evidence type="ECO:0000313" key="4">
    <source>
        <dbReference type="Proteomes" id="UP000239025"/>
    </source>
</evidence>
<accession>A0A193SKR8</accession>
<dbReference type="GO" id="GO:0006313">
    <property type="term" value="P:DNA transposition"/>
    <property type="evidence" value="ECO:0007669"/>
    <property type="project" value="InterPro"/>
</dbReference>
<sequence>MRQRSSYPKPFKAQVVQECLQPGATVSSVAISHGINANVIRKWLPIYRDKAPAPLPAFVPLHPTPKRYADETAVIALPLGEKTITVKWPVSDPDGCARFIRSLSQ</sequence>
<gene>
    <name evidence="2" type="ORF">PL963_00362</name>
    <name evidence="3" type="ORF">PL963_00919</name>
</gene>
<name>A0A193SKR8_9PSED</name>
<dbReference type="SUPFAM" id="SSF46689">
    <property type="entry name" value="Homeodomain-like"/>
    <property type="match status" value="1"/>
</dbReference>
<reference evidence="4" key="1">
    <citation type="submission" date="2017-11" db="EMBL/GenBank/DDBJ databases">
        <authorList>
            <person name="Blom J."/>
        </authorList>
    </citation>
    <scope>NUCLEOTIDE SEQUENCE [LARGE SCALE GENOMIC DNA]</scope>
</reference>
<organism evidence="2 4">
    <name type="scientific">Pseudomonas cerasi</name>
    <dbReference type="NCBI Taxonomy" id="1583341"/>
    <lineage>
        <taxon>Bacteria</taxon>
        <taxon>Pseudomonadati</taxon>
        <taxon>Pseudomonadota</taxon>
        <taxon>Gammaproteobacteria</taxon>
        <taxon>Pseudomonadales</taxon>
        <taxon>Pseudomonadaceae</taxon>
        <taxon>Pseudomonas</taxon>
    </lineage>
</organism>
<dbReference type="InterPro" id="IPR009057">
    <property type="entry name" value="Homeodomain-like_sf"/>
</dbReference>
<dbReference type="EMBL" id="LT963395">
    <property type="protein sequence ID" value="SOS14626.1"/>
    <property type="molecule type" value="Genomic_DNA"/>
</dbReference>
<keyword evidence="4" id="KW-1185">Reference proteome</keyword>
<dbReference type="RefSeq" id="WP_003307811.1">
    <property type="nucleotide sequence ID" value="NZ_LT222319.1"/>
</dbReference>
<dbReference type="Proteomes" id="UP000239025">
    <property type="component" value="Chromosome 1"/>
</dbReference>
<dbReference type="EMBL" id="LT963395">
    <property type="protein sequence ID" value="SOS16023.1"/>
    <property type="molecule type" value="Genomic_DNA"/>
</dbReference>
<dbReference type="AlphaFoldDB" id="A0A193SKR8"/>
<evidence type="ECO:0000313" key="3">
    <source>
        <dbReference type="EMBL" id="SOS16023.1"/>
    </source>
</evidence>
<proteinExistence type="inferred from homology"/>
<dbReference type="GO" id="GO:0003677">
    <property type="term" value="F:DNA binding"/>
    <property type="evidence" value="ECO:0007669"/>
    <property type="project" value="InterPro"/>
</dbReference>
<dbReference type="NCBIfam" id="NF047595">
    <property type="entry name" value="IS66_ISRel24_TnpA"/>
    <property type="match status" value="1"/>
</dbReference>
<dbReference type="GO" id="GO:0004803">
    <property type="term" value="F:transposase activity"/>
    <property type="evidence" value="ECO:0007669"/>
    <property type="project" value="InterPro"/>
</dbReference>
<evidence type="ECO:0000256" key="1">
    <source>
        <dbReference type="ARBA" id="ARBA00009964"/>
    </source>
</evidence>